<feature type="signal peptide" evidence="2">
    <location>
        <begin position="1"/>
        <end position="30"/>
    </location>
</feature>
<evidence type="ECO:0000256" key="2">
    <source>
        <dbReference type="SAM" id="SignalP"/>
    </source>
</evidence>
<feature type="region of interest" description="Disordered" evidence="1">
    <location>
        <begin position="59"/>
        <end position="154"/>
    </location>
</feature>
<comment type="caution">
    <text evidence="3">The sequence shown here is derived from an EMBL/GenBank/DDBJ whole genome shotgun (WGS) entry which is preliminary data.</text>
</comment>
<proteinExistence type="predicted"/>
<gene>
    <name evidence="3" type="ORF">P171DRAFT_478181</name>
</gene>
<organism evidence="3 4">
    <name type="scientific">Karstenula rhodostoma CBS 690.94</name>
    <dbReference type="NCBI Taxonomy" id="1392251"/>
    <lineage>
        <taxon>Eukaryota</taxon>
        <taxon>Fungi</taxon>
        <taxon>Dikarya</taxon>
        <taxon>Ascomycota</taxon>
        <taxon>Pezizomycotina</taxon>
        <taxon>Dothideomycetes</taxon>
        <taxon>Pleosporomycetidae</taxon>
        <taxon>Pleosporales</taxon>
        <taxon>Massarineae</taxon>
        <taxon>Didymosphaeriaceae</taxon>
        <taxon>Karstenula</taxon>
    </lineage>
</organism>
<keyword evidence="2" id="KW-0732">Signal</keyword>
<dbReference type="AlphaFoldDB" id="A0A9P4U500"/>
<accession>A0A9P4U500</accession>
<feature type="compositionally biased region" description="Pro residues" evidence="1">
    <location>
        <begin position="130"/>
        <end position="141"/>
    </location>
</feature>
<dbReference type="EMBL" id="MU001518">
    <property type="protein sequence ID" value="KAF2437196.1"/>
    <property type="molecule type" value="Genomic_DNA"/>
</dbReference>
<evidence type="ECO:0000256" key="1">
    <source>
        <dbReference type="SAM" id="MobiDB-lite"/>
    </source>
</evidence>
<dbReference type="Proteomes" id="UP000799764">
    <property type="component" value="Unassembled WGS sequence"/>
</dbReference>
<feature type="compositionally biased region" description="Low complexity" evidence="1">
    <location>
        <begin position="106"/>
        <end position="116"/>
    </location>
</feature>
<protein>
    <submittedName>
        <fullName evidence="3">Uncharacterized protein</fullName>
    </submittedName>
</protein>
<evidence type="ECO:0000313" key="3">
    <source>
        <dbReference type="EMBL" id="KAF2437196.1"/>
    </source>
</evidence>
<sequence length="245" mass="26445">MQRHRILYYMLGLLATQFILVGSLVVPAQSDICNPSLQLCLNRTITDEFRTIQVIDLDRRAGGGGGKGGKGKDPEPVPGSGSSGGGDTPSTPGGSTGNGGFETEETAGGFETAETEGGFGQPTPDKEPEPVPPAAPAPDTEPQPGRSNPADDERVVVVQDSRALATLERWKCGKTKRTSLFHRLSRRAFTSADATDPEKYLEWLENMATDDNKNRFPRDKLVFFTTFYNKGTKIIANKFIEANPG</sequence>
<keyword evidence="4" id="KW-1185">Reference proteome</keyword>
<name>A0A9P4U500_9PLEO</name>
<dbReference type="OrthoDB" id="10636724at2759"/>
<feature type="chain" id="PRO_5040255990" evidence="2">
    <location>
        <begin position="31"/>
        <end position="245"/>
    </location>
</feature>
<evidence type="ECO:0000313" key="4">
    <source>
        <dbReference type="Proteomes" id="UP000799764"/>
    </source>
</evidence>
<reference evidence="3" key="1">
    <citation type="journal article" date="2020" name="Stud. Mycol.">
        <title>101 Dothideomycetes genomes: a test case for predicting lifestyles and emergence of pathogens.</title>
        <authorList>
            <person name="Haridas S."/>
            <person name="Albert R."/>
            <person name="Binder M."/>
            <person name="Bloem J."/>
            <person name="Labutti K."/>
            <person name="Salamov A."/>
            <person name="Andreopoulos B."/>
            <person name="Baker S."/>
            <person name="Barry K."/>
            <person name="Bills G."/>
            <person name="Bluhm B."/>
            <person name="Cannon C."/>
            <person name="Castanera R."/>
            <person name="Culley D."/>
            <person name="Daum C."/>
            <person name="Ezra D."/>
            <person name="Gonzalez J."/>
            <person name="Henrissat B."/>
            <person name="Kuo A."/>
            <person name="Liang C."/>
            <person name="Lipzen A."/>
            <person name="Lutzoni F."/>
            <person name="Magnuson J."/>
            <person name="Mondo S."/>
            <person name="Nolan M."/>
            <person name="Ohm R."/>
            <person name="Pangilinan J."/>
            <person name="Park H.-J."/>
            <person name="Ramirez L."/>
            <person name="Alfaro M."/>
            <person name="Sun H."/>
            <person name="Tritt A."/>
            <person name="Yoshinaga Y."/>
            <person name="Zwiers L.-H."/>
            <person name="Turgeon B."/>
            <person name="Goodwin S."/>
            <person name="Spatafora J."/>
            <person name="Crous P."/>
            <person name="Grigoriev I."/>
        </authorList>
    </citation>
    <scope>NUCLEOTIDE SEQUENCE</scope>
    <source>
        <strain evidence="3">CBS 690.94</strain>
    </source>
</reference>